<dbReference type="InterPro" id="IPR036864">
    <property type="entry name" value="Zn2-C6_fun-type_DNA-bd_sf"/>
</dbReference>
<dbReference type="PANTHER" id="PTHR46910">
    <property type="entry name" value="TRANSCRIPTION FACTOR PDR1"/>
    <property type="match status" value="1"/>
</dbReference>
<sequence length="795" mass="88833">MNPLPYRAGASNPNGGYELPRVQSVTSGAFPPAPGALLSAPPSRPDSGMRMSHPLQPMPQPPGQPVHQGPPQQPITPAGGPSTSPFSRFYESASGSPADSGLPDAPPYGNPGIYQTSPVGHGQPTQTQLQKRAYRQRRKDPSCDACRERKVKCDASESSSCTECNNRRVRCQFTKETNRRMSSIKQVQDMERQVHSLKRELQQARSGAMRPEPMMELDDGSGNQPQIKLPGIEYKPSRRPKAPLTQDLSSVRKNLREHGRHILQLPAPYQQTGPPAVVESDSPALPPKDTADHLMAQYFNCIHSVLPIIHWPTFTAEYEQVYRSGTLVGMSKEWAGVLFGVFACGAIHTFEPNREEKGKEFLRISCSVIDIWQDTFNLDRARASLLVSLFLYEINSKSASWVWIGTAVRVAQEIGLHVDSGPWSAVEAEMRKRLWWCLYAWDRILALEMGKPVLIDDQDCEVDLPCPVEDQYITEDGIIPSGQQTTPLLATIHVVRSLGQLTRTLRFTTLSRATLETFERHFNTCLGTFPLYLHPQSDEELDPRSLAPIIYLQNARLLLHRHNISPYCQHVDRSNAIDYCVTIALDTARVISRCMYPEDSVSTSRIAATSPASRFANRGPGDWRTLFASCAGTLLCTHIWRCALFFSSAKSSPRRCRYLAFFLRALLDRFHQRDLDLLDQDEEMMAYVSGDMQGTSDGSWVWQGSETGSQLESMSQNSSGQGFSESTDSPDKICDWIQSTIQELIEKQRRDQERRDHAPLPPLEPSMLHPESTASDTTDGRSPLAPSRMDIASLI</sequence>
<feature type="region of interest" description="Disordered" evidence="7">
    <location>
        <begin position="698"/>
        <end position="730"/>
    </location>
</feature>
<keyword evidence="10" id="KW-1185">Reference proteome</keyword>
<dbReference type="Proteomes" id="UP001150941">
    <property type="component" value="Unassembled WGS sequence"/>
</dbReference>
<reference evidence="9" key="1">
    <citation type="submission" date="2022-11" db="EMBL/GenBank/DDBJ databases">
        <authorList>
            <person name="Petersen C."/>
        </authorList>
    </citation>
    <scope>NUCLEOTIDE SEQUENCE</scope>
    <source>
        <strain evidence="9">IBT 19713</strain>
    </source>
</reference>
<feature type="compositionally biased region" description="Basic and acidic residues" evidence="7">
    <location>
        <begin position="139"/>
        <end position="149"/>
    </location>
</feature>
<dbReference type="CDD" id="cd12148">
    <property type="entry name" value="fungal_TF_MHR"/>
    <property type="match status" value="1"/>
</dbReference>
<protein>
    <recommendedName>
        <fullName evidence="8">Zn(2)-C6 fungal-type domain-containing protein</fullName>
    </recommendedName>
</protein>
<dbReference type="SUPFAM" id="SSF57701">
    <property type="entry name" value="Zn2/Cys6 DNA-binding domain"/>
    <property type="match status" value="1"/>
</dbReference>
<feature type="compositionally biased region" description="Low complexity" evidence="7">
    <location>
        <begin position="27"/>
        <end position="41"/>
    </location>
</feature>
<keyword evidence="1" id="KW-0479">Metal-binding</keyword>
<dbReference type="InterPro" id="IPR001138">
    <property type="entry name" value="Zn2Cys6_DnaBD"/>
</dbReference>
<reference evidence="9" key="2">
    <citation type="journal article" date="2023" name="IMA Fungus">
        <title>Comparative genomic study of the Penicillium genus elucidates a diverse pangenome and 15 lateral gene transfer events.</title>
        <authorList>
            <person name="Petersen C."/>
            <person name="Sorensen T."/>
            <person name="Nielsen M.R."/>
            <person name="Sondergaard T.E."/>
            <person name="Sorensen J.L."/>
            <person name="Fitzpatrick D.A."/>
            <person name="Frisvad J.C."/>
            <person name="Nielsen K.L."/>
        </authorList>
    </citation>
    <scope>NUCLEOTIDE SEQUENCE</scope>
    <source>
        <strain evidence="9">IBT 19713</strain>
    </source>
</reference>
<evidence type="ECO:0000256" key="7">
    <source>
        <dbReference type="SAM" id="MobiDB-lite"/>
    </source>
</evidence>
<evidence type="ECO:0000313" key="10">
    <source>
        <dbReference type="Proteomes" id="UP001150941"/>
    </source>
</evidence>
<keyword evidence="6" id="KW-0175">Coiled coil</keyword>
<evidence type="ECO:0000256" key="3">
    <source>
        <dbReference type="ARBA" id="ARBA00023125"/>
    </source>
</evidence>
<dbReference type="GeneID" id="83204209"/>
<dbReference type="Pfam" id="PF00172">
    <property type="entry name" value="Zn_clus"/>
    <property type="match status" value="1"/>
</dbReference>
<evidence type="ECO:0000259" key="8">
    <source>
        <dbReference type="PROSITE" id="PS50048"/>
    </source>
</evidence>
<name>A0A9W9TMC0_9EURO</name>
<organism evidence="9 10">
    <name type="scientific">Penicillium chermesinum</name>
    <dbReference type="NCBI Taxonomy" id="63820"/>
    <lineage>
        <taxon>Eukaryota</taxon>
        <taxon>Fungi</taxon>
        <taxon>Dikarya</taxon>
        <taxon>Ascomycota</taxon>
        <taxon>Pezizomycotina</taxon>
        <taxon>Eurotiomycetes</taxon>
        <taxon>Eurotiomycetidae</taxon>
        <taxon>Eurotiales</taxon>
        <taxon>Aspergillaceae</taxon>
        <taxon>Penicillium</taxon>
    </lineage>
</organism>
<feature type="region of interest" description="Disordered" evidence="7">
    <location>
        <begin position="748"/>
        <end position="795"/>
    </location>
</feature>
<feature type="compositionally biased region" description="Basic and acidic residues" evidence="7">
    <location>
        <begin position="748"/>
        <end position="758"/>
    </location>
</feature>
<evidence type="ECO:0000256" key="1">
    <source>
        <dbReference type="ARBA" id="ARBA00022723"/>
    </source>
</evidence>
<feature type="region of interest" description="Disordered" evidence="7">
    <location>
        <begin position="1"/>
        <end position="149"/>
    </location>
</feature>
<dbReference type="Pfam" id="PF04082">
    <property type="entry name" value="Fungal_trans"/>
    <property type="match status" value="1"/>
</dbReference>
<proteinExistence type="predicted"/>
<keyword evidence="4" id="KW-0804">Transcription</keyword>
<feature type="compositionally biased region" description="Polar residues" evidence="7">
    <location>
        <begin position="113"/>
        <end position="130"/>
    </location>
</feature>
<dbReference type="AlphaFoldDB" id="A0A9W9TMC0"/>
<dbReference type="InterPro" id="IPR050987">
    <property type="entry name" value="AtrR-like"/>
</dbReference>
<comment type="caution">
    <text evidence="9">The sequence shown here is derived from an EMBL/GenBank/DDBJ whole genome shotgun (WGS) entry which is preliminary data.</text>
</comment>
<dbReference type="GO" id="GO:0003677">
    <property type="term" value="F:DNA binding"/>
    <property type="evidence" value="ECO:0007669"/>
    <property type="project" value="UniProtKB-KW"/>
</dbReference>
<evidence type="ECO:0000256" key="5">
    <source>
        <dbReference type="ARBA" id="ARBA00023242"/>
    </source>
</evidence>
<dbReference type="GO" id="GO:0000981">
    <property type="term" value="F:DNA-binding transcription factor activity, RNA polymerase II-specific"/>
    <property type="evidence" value="ECO:0007669"/>
    <property type="project" value="InterPro"/>
</dbReference>
<evidence type="ECO:0000256" key="4">
    <source>
        <dbReference type="ARBA" id="ARBA00023163"/>
    </source>
</evidence>
<accession>A0A9W9TMC0</accession>
<dbReference type="SMART" id="SM00906">
    <property type="entry name" value="Fungal_trans"/>
    <property type="match status" value="1"/>
</dbReference>
<evidence type="ECO:0000256" key="2">
    <source>
        <dbReference type="ARBA" id="ARBA00023015"/>
    </source>
</evidence>
<dbReference type="Gene3D" id="4.10.240.10">
    <property type="entry name" value="Zn(2)-C6 fungal-type DNA-binding domain"/>
    <property type="match status" value="1"/>
</dbReference>
<evidence type="ECO:0000313" key="9">
    <source>
        <dbReference type="EMBL" id="KAJ5226385.1"/>
    </source>
</evidence>
<dbReference type="GO" id="GO:0008270">
    <property type="term" value="F:zinc ion binding"/>
    <property type="evidence" value="ECO:0007669"/>
    <property type="project" value="InterPro"/>
</dbReference>
<keyword evidence="3" id="KW-0238">DNA-binding</keyword>
<feature type="coiled-coil region" evidence="6">
    <location>
        <begin position="180"/>
        <end position="207"/>
    </location>
</feature>
<dbReference type="PROSITE" id="PS50048">
    <property type="entry name" value="ZN2_CY6_FUNGAL_2"/>
    <property type="match status" value="1"/>
</dbReference>
<keyword evidence="2" id="KW-0805">Transcription regulation</keyword>
<evidence type="ECO:0000256" key="6">
    <source>
        <dbReference type="SAM" id="Coils"/>
    </source>
</evidence>
<feature type="compositionally biased region" description="Polar residues" evidence="7">
    <location>
        <begin position="698"/>
        <end position="727"/>
    </location>
</feature>
<dbReference type="PROSITE" id="PS00463">
    <property type="entry name" value="ZN2_CY6_FUNGAL_1"/>
    <property type="match status" value="1"/>
</dbReference>
<dbReference type="EMBL" id="JAPQKS010000005">
    <property type="protein sequence ID" value="KAJ5226385.1"/>
    <property type="molecule type" value="Genomic_DNA"/>
</dbReference>
<gene>
    <name evidence="9" type="ORF">N7468_007610</name>
</gene>
<dbReference type="CDD" id="cd00067">
    <property type="entry name" value="GAL4"/>
    <property type="match status" value="1"/>
</dbReference>
<feature type="domain" description="Zn(2)-C6 fungal-type" evidence="8">
    <location>
        <begin position="142"/>
        <end position="173"/>
    </location>
</feature>
<dbReference type="SMART" id="SM00066">
    <property type="entry name" value="GAL4"/>
    <property type="match status" value="1"/>
</dbReference>
<dbReference type="OrthoDB" id="2110361at2759"/>
<dbReference type="RefSeq" id="XP_058329796.1">
    <property type="nucleotide sequence ID" value="XM_058476906.1"/>
</dbReference>
<dbReference type="PANTHER" id="PTHR46910:SF1">
    <property type="entry name" value="MISCELLANEOUS ZN(II)2CYS6 TRANSCRIPTION FACTOR (EUROFUNG)-RELATED"/>
    <property type="match status" value="1"/>
</dbReference>
<dbReference type="InterPro" id="IPR007219">
    <property type="entry name" value="XnlR_reg_dom"/>
</dbReference>
<keyword evidence="5" id="KW-0539">Nucleus</keyword>
<dbReference type="GO" id="GO:0006351">
    <property type="term" value="P:DNA-templated transcription"/>
    <property type="evidence" value="ECO:0007669"/>
    <property type="project" value="InterPro"/>
</dbReference>